<evidence type="ECO:0000313" key="1">
    <source>
        <dbReference type="EMBL" id="ASM52527.1"/>
    </source>
</evidence>
<gene>
    <name evidence="1" type="ORF">PNIG_a0189</name>
</gene>
<sequence>MYVGWVERSETQRKIPYQQTLVLSLIGCFKLTLRTKDL</sequence>
<dbReference type="Proteomes" id="UP000198329">
    <property type="component" value="Chromosome I"/>
</dbReference>
<organism evidence="1 2">
    <name type="scientific">Pseudoalteromonas nigrifaciens</name>
    <dbReference type="NCBI Taxonomy" id="28109"/>
    <lineage>
        <taxon>Bacteria</taxon>
        <taxon>Pseudomonadati</taxon>
        <taxon>Pseudomonadota</taxon>
        <taxon>Gammaproteobacteria</taxon>
        <taxon>Alteromonadales</taxon>
        <taxon>Pseudoalteromonadaceae</taxon>
        <taxon>Pseudoalteromonas</taxon>
    </lineage>
</organism>
<dbReference type="EMBL" id="CP011036">
    <property type="protein sequence ID" value="ASM52527.1"/>
    <property type="molecule type" value="Genomic_DNA"/>
</dbReference>
<dbReference type="AlphaFoldDB" id="A0AAC9UF24"/>
<protein>
    <submittedName>
        <fullName evidence="1">Uncharacterized protein</fullName>
    </submittedName>
</protein>
<reference evidence="1 2" key="1">
    <citation type="submission" date="2015-03" db="EMBL/GenBank/DDBJ databases">
        <authorList>
            <person name="Xie B.-B."/>
            <person name="Rong J.-C."/>
            <person name="Qin Q.-L."/>
            <person name="Zhang Y.-Z."/>
        </authorList>
    </citation>
    <scope>NUCLEOTIDE SEQUENCE [LARGE SCALE GENOMIC DNA]</scope>
    <source>
        <strain evidence="1 2">KMM 661</strain>
    </source>
</reference>
<name>A0AAC9UF24_9GAMM</name>
<proteinExistence type="predicted"/>
<accession>A0AAC9UF24</accession>
<evidence type="ECO:0000313" key="2">
    <source>
        <dbReference type="Proteomes" id="UP000198329"/>
    </source>
</evidence>
<keyword evidence="2" id="KW-1185">Reference proteome</keyword>
<dbReference type="KEGG" id="png:PNIG_a0189"/>